<protein>
    <submittedName>
        <fullName evidence="7">16S rRNA (Cytosine967-C5)-methyltransferase</fullName>
    </submittedName>
</protein>
<dbReference type="PANTHER" id="PTHR22807">
    <property type="entry name" value="NOP2 YEAST -RELATED NOL1/NOP2/FMU SUN DOMAIN-CONTAINING"/>
    <property type="match status" value="1"/>
</dbReference>
<dbReference type="OrthoDB" id="9810297at2"/>
<organism evidence="7 8">
    <name type="scientific">Erythrobacter sanguineus</name>
    <dbReference type="NCBI Taxonomy" id="198312"/>
    <lineage>
        <taxon>Bacteria</taxon>
        <taxon>Pseudomonadati</taxon>
        <taxon>Pseudomonadota</taxon>
        <taxon>Alphaproteobacteria</taxon>
        <taxon>Sphingomonadales</taxon>
        <taxon>Erythrobacteraceae</taxon>
        <taxon>Erythrobacter/Porphyrobacter group</taxon>
        <taxon>Erythrobacter</taxon>
    </lineage>
</organism>
<accession>A0A1M7SIX7</accession>
<dbReference type="PANTHER" id="PTHR22807:SF53">
    <property type="entry name" value="RIBOSOMAL RNA SMALL SUBUNIT METHYLTRANSFERASE B-RELATED"/>
    <property type="match status" value="1"/>
</dbReference>
<dbReference type="InterPro" id="IPR001678">
    <property type="entry name" value="MeTrfase_RsmB-F_NOP2_dom"/>
</dbReference>
<comment type="similarity">
    <text evidence="5">Belongs to the class I-like SAM-binding methyltransferase superfamily. RsmB/NOP family.</text>
</comment>
<proteinExistence type="inferred from homology"/>
<dbReference type="Gene3D" id="3.40.50.150">
    <property type="entry name" value="Vaccinia Virus protein VP39"/>
    <property type="match status" value="1"/>
</dbReference>
<evidence type="ECO:0000259" key="6">
    <source>
        <dbReference type="PROSITE" id="PS51686"/>
    </source>
</evidence>
<dbReference type="InterPro" id="IPR029063">
    <property type="entry name" value="SAM-dependent_MTases_sf"/>
</dbReference>
<name>A0A1M7SIX7_9SPHN</name>
<dbReference type="GO" id="GO:0003723">
    <property type="term" value="F:RNA binding"/>
    <property type="evidence" value="ECO:0007669"/>
    <property type="project" value="UniProtKB-UniRule"/>
</dbReference>
<feature type="active site" description="Nucleophile" evidence="5">
    <location>
        <position position="334"/>
    </location>
</feature>
<dbReference type="GO" id="GO:0008173">
    <property type="term" value="F:RNA methyltransferase activity"/>
    <property type="evidence" value="ECO:0007669"/>
    <property type="project" value="InterPro"/>
</dbReference>
<feature type="binding site" evidence="5">
    <location>
        <position position="233"/>
    </location>
    <ligand>
        <name>S-adenosyl-L-methionine</name>
        <dbReference type="ChEBI" id="CHEBI:59789"/>
    </ligand>
</feature>
<dbReference type="InterPro" id="IPR023267">
    <property type="entry name" value="RCMT"/>
</dbReference>
<evidence type="ECO:0000256" key="4">
    <source>
        <dbReference type="ARBA" id="ARBA00022884"/>
    </source>
</evidence>
<evidence type="ECO:0000313" key="8">
    <source>
        <dbReference type="Proteomes" id="UP000184391"/>
    </source>
</evidence>
<dbReference type="STRING" id="198312.SAMN02745193_01818"/>
<dbReference type="Pfam" id="PF01189">
    <property type="entry name" value="Methyltr_RsmB-F"/>
    <property type="match status" value="1"/>
</dbReference>
<comment type="caution">
    <text evidence="5">Lacks conserved residue(s) required for the propagation of feature annotation.</text>
</comment>
<keyword evidence="8" id="KW-1185">Reference proteome</keyword>
<dbReference type="GO" id="GO:0001510">
    <property type="term" value="P:RNA methylation"/>
    <property type="evidence" value="ECO:0007669"/>
    <property type="project" value="InterPro"/>
</dbReference>
<gene>
    <name evidence="7" type="ORF">SAMN02745193_01818</name>
</gene>
<keyword evidence="4 5" id="KW-0694">RNA-binding</keyword>
<feature type="binding site" evidence="5">
    <location>
        <position position="260"/>
    </location>
    <ligand>
        <name>S-adenosyl-L-methionine</name>
        <dbReference type="ChEBI" id="CHEBI:59789"/>
    </ligand>
</feature>
<dbReference type="RefSeq" id="WP_072674361.1">
    <property type="nucleotide sequence ID" value="NZ_FRDF01000009.1"/>
</dbReference>
<keyword evidence="3 5" id="KW-0949">S-adenosyl-L-methionine</keyword>
<evidence type="ECO:0000256" key="2">
    <source>
        <dbReference type="ARBA" id="ARBA00022679"/>
    </source>
</evidence>
<feature type="domain" description="SAM-dependent MTase RsmB/NOP-type" evidence="6">
    <location>
        <begin position="102"/>
        <end position="392"/>
    </location>
</feature>
<evidence type="ECO:0000256" key="1">
    <source>
        <dbReference type="ARBA" id="ARBA00022603"/>
    </source>
</evidence>
<evidence type="ECO:0000313" key="7">
    <source>
        <dbReference type="EMBL" id="SHN58415.1"/>
    </source>
</evidence>
<sequence>MTPAARVQAAIELLDVIIPAARGKGAPADRIIAEYFRARRYAGSKDRRAVRDLVYHAIRLCGPVPVNGRAAMLAVAAQDESIAALFDGSPHGPAPRTEDDPVAKTGLAPKWLAAALRTSGLGGPEMAALMGRAPLDIRVNALKADRATIALPETGEPLAAPQGLRFASGTQVEQWDVYTQGLIEVQDHGSQLIIEALPVAAGDTIIDLCAGAGGKTLALAARLGNAASIIAADTDKRRLGNLAPRAERAGAQIDHVLLLDPTREMRALGNWAGKADHVLVDAPCSGSGTWRRSPEGRWRLDPAELKRLNALQDHVLDIGSYLVRPGGTLVFVTCSVLDAEGTERIAAFLARHPGWQAEPLAFPLGRARGQGWRLDPFHDSTDGFFVAGLRSP</sequence>
<dbReference type="Proteomes" id="UP000184391">
    <property type="component" value="Unassembled WGS sequence"/>
</dbReference>
<feature type="binding site" evidence="5">
    <location>
        <position position="281"/>
    </location>
    <ligand>
        <name>S-adenosyl-L-methionine</name>
        <dbReference type="ChEBI" id="CHEBI:59789"/>
    </ligand>
</feature>
<keyword evidence="1 5" id="KW-0489">Methyltransferase</keyword>
<dbReference type="SUPFAM" id="SSF53335">
    <property type="entry name" value="S-adenosyl-L-methionine-dependent methyltransferases"/>
    <property type="match status" value="1"/>
</dbReference>
<dbReference type="PRINTS" id="PR02008">
    <property type="entry name" value="RCMTFAMILY"/>
</dbReference>
<evidence type="ECO:0000256" key="5">
    <source>
        <dbReference type="PROSITE-ProRule" id="PRU01023"/>
    </source>
</evidence>
<evidence type="ECO:0000256" key="3">
    <source>
        <dbReference type="ARBA" id="ARBA00022691"/>
    </source>
</evidence>
<dbReference type="InterPro" id="IPR049560">
    <property type="entry name" value="MeTrfase_RsmB-F_NOP2_cat"/>
</dbReference>
<keyword evidence="2 5" id="KW-0808">Transferase</keyword>
<dbReference type="PROSITE" id="PS51686">
    <property type="entry name" value="SAM_MT_RSMB_NOP"/>
    <property type="match status" value="1"/>
</dbReference>
<dbReference type="AlphaFoldDB" id="A0A1M7SIX7"/>
<dbReference type="EMBL" id="FRDF01000009">
    <property type="protein sequence ID" value="SHN58415.1"/>
    <property type="molecule type" value="Genomic_DNA"/>
</dbReference>
<reference evidence="8" key="1">
    <citation type="submission" date="2016-12" db="EMBL/GenBank/DDBJ databases">
        <authorList>
            <person name="Varghese N."/>
            <person name="Submissions S."/>
        </authorList>
    </citation>
    <scope>NUCLEOTIDE SEQUENCE [LARGE SCALE GENOMIC DNA]</scope>
    <source>
        <strain evidence="8">DSM 11032</strain>
    </source>
</reference>